<dbReference type="Proteomes" id="UP000187185">
    <property type="component" value="Chromosome"/>
</dbReference>
<sequence length="275" mass="29971">MTRRGVSALADEIVARESESGQDAFAGLSTLVARIADEVCVRNESQLAGLTCAFRSRVVVVLGGRALGPYGSYQPEKWQLDERALDEIHVNIGVFLFAQMDSSARAEEIFDTICHELAHLYTRVTGQRGTSGRGNRYHNRIFARIAVALGLRVERSPRSYIGHITTGLSTAGWERYADLVLELEQALRLLPADQQGHPTSLAPSVVVATAADAVPATGKYVSAQCGCRDERGRPRTLRMARGWWLDGTVGCSLCQQVFIESPPTRTSTTSTTPAH</sequence>
<dbReference type="KEGG" id="maur:BOH66_08405"/>
<evidence type="ECO:0000313" key="2">
    <source>
        <dbReference type="Proteomes" id="UP000187185"/>
    </source>
</evidence>
<dbReference type="EMBL" id="CP018762">
    <property type="protein sequence ID" value="APZ34261.1"/>
    <property type="molecule type" value="Genomic_DNA"/>
</dbReference>
<dbReference type="OrthoDB" id="4234112at2"/>
<proteinExistence type="predicted"/>
<evidence type="ECO:0000313" key="1">
    <source>
        <dbReference type="EMBL" id="APZ34261.1"/>
    </source>
</evidence>
<protein>
    <recommendedName>
        <fullName evidence="3">SprT-like domain-containing protein</fullName>
    </recommendedName>
</protein>
<dbReference type="AlphaFoldDB" id="A0A1P8U833"/>
<name>A0A1P8U833_9MICO</name>
<evidence type="ECO:0008006" key="3">
    <source>
        <dbReference type="Google" id="ProtNLM"/>
    </source>
</evidence>
<dbReference type="RefSeq" id="WP_076690575.1">
    <property type="nucleotide sequence ID" value="NZ_CP018762.1"/>
</dbReference>
<dbReference type="STRING" id="36805.BOH66_08405"/>
<reference evidence="1 2" key="1">
    <citation type="submission" date="2016-12" db="EMBL/GenBank/DDBJ databases">
        <title>Complete genome sequence of Microbacterium aurum KACC 15219.</title>
        <authorList>
            <person name="Jung Y."/>
            <person name="Shin J.-H."/>
            <person name="Lee Y.-J."/>
            <person name="Yi H."/>
            <person name="Bahn Y.-S."/>
            <person name="Kim J.F."/>
            <person name="Lee D.-W."/>
        </authorList>
    </citation>
    <scope>NUCLEOTIDE SEQUENCE [LARGE SCALE GENOMIC DNA]</scope>
    <source>
        <strain evidence="1 2">KACC 15219</strain>
    </source>
</reference>
<gene>
    <name evidence="1" type="ORF">BOH66_08405</name>
</gene>
<organism evidence="1 2">
    <name type="scientific">Microbacterium aurum</name>
    <dbReference type="NCBI Taxonomy" id="36805"/>
    <lineage>
        <taxon>Bacteria</taxon>
        <taxon>Bacillati</taxon>
        <taxon>Actinomycetota</taxon>
        <taxon>Actinomycetes</taxon>
        <taxon>Micrococcales</taxon>
        <taxon>Microbacteriaceae</taxon>
        <taxon>Microbacterium</taxon>
    </lineage>
</organism>
<keyword evidence="2" id="KW-1185">Reference proteome</keyword>
<accession>A0A1P8U833</accession>